<dbReference type="InterPro" id="IPR052181">
    <property type="entry name" value="5hmC_binding"/>
</dbReference>
<sequence>MKSEPDEYGWADLVKAGEGTWDGVRNAQASNNLKAMRAGDLALFYHSRTGLEAVGVMEVSAEAFPDPKDDTGRWVAVKVKPVYPLKKPVPLKVMKARPALADMAMLRQSRLSVAAITPDEWAEIMGMAGNAPSTTA</sequence>
<evidence type="ECO:0000313" key="3">
    <source>
        <dbReference type="Proteomes" id="UP000258016"/>
    </source>
</evidence>
<evidence type="ECO:0000259" key="1">
    <source>
        <dbReference type="Pfam" id="PF01878"/>
    </source>
</evidence>
<dbReference type="Proteomes" id="UP000258016">
    <property type="component" value="Chromosome"/>
</dbReference>
<dbReference type="EMBL" id="CP020083">
    <property type="protein sequence ID" value="ASR53488.1"/>
    <property type="molecule type" value="Genomic_DNA"/>
</dbReference>
<proteinExistence type="predicted"/>
<feature type="domain" description="EVE" evidence="1">
    <location>
        <begin position="1"/>
        <end position="127"/>
    </location>
</feature>
<dbReference type="InterPro" id="IPR015947">
    <property type="entry name" value="PUA-like_sf"/>
</dbReference>
<evidence type="ECO:0000313" key="2">
    <source>
        <dbReference type="EMBL" id="ASR53488.1"/>
    </source>
</evidence>
<name>A0ABM6MBS2_9SPHN</name>
<organism evidence="2 3">
    <name type="scientific">Blastomonas fulva</name>
    <dbReference type="NCBI Taxonomy" id="1550728"/>
    <lineage>
        <taxon>Bacteria</taxon>
        <taxon>Pseudomonadati</taxon>
        <taxon>Pseudomonadota</taxon>
        <taxon>Alphaproteobacteria</taxon>
        <taxon>Sphingomonadales</taxon>
        <taxon>Sphingomonadaceae</taxon>
        <taxon>Blastomonas</taxon>
    </lineage>
</organism>
<reference evidence="2 3" key="1">
    <citation type="submission" date="2017-03" db="EMBL/GenBank/DDBJ databases">
        <title>Complete genome sequence of Blastomonas fulva degrading microcsystin LR.</title>
        <authorList>
            <person name="Lee H.-g."/>
            <person name="Jin L."/>
            <person name="oh H.-M."/>
        </authorList>
    </citation>
    <scope>NUCLEOTIDE SEQUENCE [LARGE SCALE GENOMIC DNA]</scope>
    <source>
        <strain evidence="2 3">T2</strain>
    </source>
</reference>
<dbReference type="PANTHER" id="PTHR14087">
    <property type="entry name" value="THYMOCYTE NUCLEAR PROTEIN 1"/>
    <property type="match status" value="1"/>
</dbReference>
<dbReference type="Gene3D" id="3.10.590.10">
    <property type="entry name" value="ph1033 like domains"/>
    <property type="match status" value="1"/>
</dbReference>
<dbReference type="InterPro" id="IPR002740">
    <property type="entry name" value="EVE_domain"/>
</dbReference>
<dbReference type="CDD" id="cd21133">
    <property type="entry name" value="EVE"/>
    <property type="match status" value="1"/>
</dbReference>
<dbReference type="InterPro" id="IPR047197">
    <property type="entry name" value="THYN1-like_EVE"/>
</dbReference>
<dbReference type="Pfam" id="PF01878">
    <property type="entry name" value="EVE"/>
    <property type="match status" value="1"/>
</dbReference>
<gene>
    <name evidence="2" type="ORF">B5J99_11530</name>
</gene>
<dbReference type="PANTHER" id="PTHR14087:SF7">
    <property type="entry name" value="THYMOCYTE NUCLEAR PROTEIN 1"/>
    <property type="match status" value="1"/>
</dbReference>
<protein>
    <submittedName>
        <fullName evidence="2">Ubiquinol-cytochrome C reductase</fullName>
    </submittedName>
</protein>
<keyword evidence="3" id="KW-1185">Reference proteome</keyword>
<dbReference type="SUPFAM" id="SSF88697">
    <property type="entry name" value="PUA domain-like"/>
    <property type="match status" value="1"/>
</dbReference>
<accession>A0ABM6MBS2</accession>